<keyword evidence="1" id="KW-0175">Coiled coil</keyword>
<gene>
    <name evidence="2" type="ORF">F8C67_11465</name>
</gene>
<dbReference type="AlphaFoldDB" id="A0A6N6RJL7"/>
<dbReference type="Gene3D" id="1.10.287.1490">
    <property type="match status" value="1"/>
</dbReference>
<organism evidence="2 3">
    <name type="scientific">Phaeocystidibacter luteus</name>
    <dbReference type="NCBI Taxonomy" id="911197"/>
    <lineage>
        <taxon>Bacteria</taxon>
        <taxon>Pseudomonadati</taxon>
        <taxon>Bacteroidota</taxon>
        <taxon>Flavobacteriia</taxon>
        <taxon>Flavobacteriales</taxon>
        <taxon>Phaeocystidibacteraceae</taxon>
        <taxon>Phaeocystidibacter</taxon>
    </lineage>
</organism>
<dbReference type="Proteomes" id="UP000468650">
    <property type="component" value="Unassembled WGS sequence"/>
</dbReference>
<reference evidence="2 3" key="1">
    <citation type="submission" date="2019-09" db="EMBL/GenBank/DDBJ databases">
        <title>Genomes of family Cryomorphaceae.</title>
        <authorList>
            <person name="Bowman J.P."/>
        </authorList>
    </citation>
    <scope>NUCLEOTIDE SEQUENCE [LARGE SCALE GENOMIC DNA]</scope>
    <source>
        <strain evidence="2 3">LMG 25704</strain>
    </source>
</reference>
<proteinExistence type="predicted"/>
<evidence type="ECO:0000313" key="2">
    <source>
        <dbReference type="EMBL" id="KAB2807652.1"/>
    </source>
</evidence>
<dbReference type="RefSeq" id="WP_151667995.1">
    <property type="nucleotide sequence ID" value="NZ_WBVO01000010.1"/>
</dbReference>
<sequence>MMNKQTYILTFLCFIFGIQSYGQGVFYSYSMSTLNIADTLTVGALKFRVPIDEYEGFQELWVEFVEDLGDDSDDNEQLYWTREVEIPKNSDRLFSVYTEVLDLHDSAQVKIAFADTGGFIVRAERREFTMLETAGKKWVLQVFTEYKNQELEEKEEALEDARDLVEELRDEIHDNEELIQSKQRRIQETKTKIAEARQALNVVAEEIGQQRQTLARLPLNAEQSRKDAEREIRRLESRQESLQDDIRDWDEDIFEWEEEISEHRVEIGEKNIELDQALNGLSRARTAYEELKIEIASYGAR</sequence>
<evidence type="ECO:0000313" key="3">
    <source>
        <dbReference type="Proteomes" id="UP000468650"/>
    </source>
</evidence>
<evidence type="ECO:0000256" key="1">
    <source>
        <dbReference type="SAM" id="Coils"/>
    </source>
</evidence>
<protein>
    <submittedName>
        <fullName evidence="2">Uncharacterized protein</fullName>
    </submittedName>
</protein>
<comment type="caution">
    <text evidence="2">The sequence shown here is derived from an EMBL/GenBank/DDBJ whole genome shotgun (WGS) entry which is preliminary data.</text>
</comment>
<dbReference type="OrthoDB" id="9856972at2"/>
<feature type="coiled-coil region" evidence="1">
    <location>
        <begin position="144"/>
        <end position="294"/>
    </location>
</feature>
<accession>A0A6N6RJL7</accession>
<dbReference type="EMBL" id="WBVO01000010">
    <property type="protein sequence ID" value="KAB2807652.1"/>
    <property type="molecule type" value="Genomic_DNA"/>
</dbReference>
<name>A0A6N6RJL7_9FLAO</name>
<keyword evidence="3" id="KW-1185">Reference proteome</keyword>